<comment type="caution">
    <text evidence="6">The sequence shown here is derived from an EMBL/GenBank/DDBJ whole genome shotgun (WGS) entry which is preliminary data.</text>
</comment>
<sequence>MASRSGAFLAEGARGSADIGGFSPELVRTKRRTGVRGGKKIHDRLTPPAQAGRISLHPTTRSASMTQPFATRFRRPLVVLLCAQLLMGASGATEMPAIGSSVRWPTPAPDSRTLPTQTLPNFEAPSATHCARPVRTYETPGMPRVSGAREERRYAEASKEYRASPSVVPSPTTPRPLAAPAARSAPAGAALADAIAEAPPASVAPVAPVAPAPAARVSGELQAPVQAQRPANEPVTAGMVDDNADFSEYLAFHGRTQVPHRERDISARYLLQVRDARGTVVPDAEVAVQAANGAAMWARTDAGGRAWLHPNAFDKAQSPVYEVTVRKNGRQSTAFLQRGQKNAVDVVLGGKPGSVPARARLDLVFLIDATGSMDDEIAKLKSTLRTIADQVAGLPSRPDTCFGLVAYRDRGDEFMVRRHDFTNDLNAFQGVLDALRAAGGGDYPEAMNEALNETVHKLSWRGSDTTRLVVLLADAPPHLDYGGPQYDDDMVAALGKGIKVFSVGASGLDKQGEYIQRQIAQYTGGRFVFLTYKEATNPASGPGTQTVHDVGNYSVQTLDKLIVRLVSEELGKLPSGG</sequence>
<keyword evidence="7" id="KW-1185">Reference proteome</keyword>
<dbReference type="GO" id="GO:0004674">
    <property type="term" value="F:protein serine/threonine kinase activity"/>
    <property type="evidence" value="ECO:0007669"/>
    <property type="project" value="TreeGrafter"/>
</dbReference>
<dbReference type="Proteomes" id="UP000267418">
    <property type="component" value="Unassembled WGS sequence"/>
</dbReference>
<feature type="region of interest" description="Disordered" evidence="4">
    <location>
        <begin position="136"/>
        <end position="181"/>
    </location>
</feature>
<dbReference type="PANTHER" id="PTHR47763:SF1">
    <property type="entry name" value="DUF659 DOMAIN-CONTAINING PROTEIN"/>
    <property type="match status" value="1"/>
</dbReference>
<feature type="compositionally biased region" description="Basic and acidic residues" evidence="4">
    <location>
        <begin position="147"/>
        <end position="162"/>
    </location>
</feature>
<organism evidence="6 7">
    <name type="scientific">Variovorax gossypii</name>
    <dbReference type="NCBI Taxonomy" id="1679495"/>
    <lineage>
        <taxon>Bacteria</taxon>
        <taxon>Pseudomonadati</taxon>
        <taxon>Pseudomonadota</taxon>
        <taxon>Betaproteobacteria</taxon>
        <taxon>Burkholderiales</taxon>
        <taxon>Comamonadaceae</taxon>
        <taxon>Variovorax</taxon>
    </lineage>
</organism>
<dbReference type="OrthoDB" id="9805121at2"/>
<keyword evidence="3" id="KW-0732">Signal</keyword>
<dbReference type="PROSITE" id="PS50234">
    <property type="entry name" value="VWFA"/>
    <property type="match status" value="1"/>
</dbReference>
<dbReference type="Pfam" id="PF25106">
    <property type="entry name" value="VWA_4"/>
    <property type="match status" value="1"/>
</dbReference>
<protein>
    <submittedName>
        <fullName evidence="6">VWA domain-containing protein</fullName>
    </submittedName>
</protein>
<evidence type="ECO:0000256" key="3">
    <source>
        <dbReference type="ARBA" id="ARBA00022729"/>
    </source>
</evidence>
<dbReference type="Gene3D" id="3.40.50.410">
    <property type="entry name" value="von Willebrand factor, type A domain"/>
    <property type="match status" value="1"/>
</dbReference>
<feature type="compositionally biased region" description="Low complexity" evidence="4">
    <location>
        <begin position="164"/>
        <end position="181"/>
    </location>
</feature>
<reference evidence="6 7" key="1">
    <citation type="submission" date="2018-12" db="EMBL/GenBank/DDBJ databases">
        <title>The genome of Variovorax gossypii DSM 100435.</title>
        <authorList>
            <person name="Gao J."/>
            <person name="Sun J."/>
        </authorList>
    </citation>
    <scope>NUCLEOTIDE SEQUENCE [LARGE SCALE GENOMIC DNA]</scope>
    <source>
        <strain evidence="6 7">DSM 100435</strain>
    </source>
</reference>
<dbReference type="GO" id="GO:0005737">
    <property type="term" value="C:cytoplasm"/>
    <property type="evidence" value="ECO:0007669"/>
    <property type="project" value="TreeGrafter"/>
</dbReference>
<dbReference type="InterPro" id="IPR002035">
    <property type="entry name" value="VWF_A"/>
</dbReference>
<feature type="domain" description="VWFA" evidence="5">
    <location>
        <begin position="362"/>
        <end position="565"/>
    </location>
</feature>
<dbReference type="PANTHER" id="PTHR47763">
    <property type="entry name" value="ALPHA-PROTEIN KINASE VWKA"/>
    <property type="match status" value="1"/>
</dbReference>
<evidence type="ECO:0000256" key="1">
    <source>
        <dbReference type="ARBA" id="ARBA00004613"/>
    </source>
</evidence>
<name>A0A3S0IZS5_9BURK</name>
<evidence type="ECO:0000256" key="2">
    <source>
        <dbReference type="ARBA" id="ARBA00022525"/>
    </source>
</evidence>
<dbReference type="EMBL" id="RXOE01000003">
    <property type="protein sequence ID" value="RTQ33683.1"/>
    <property type="molecule type" value="Genomic_DNA"/>
</dbReference>
<dbReference type="AlphaFoldDB" id="A0A3S0IZS5"/>
<evidence type="ECO:0000313" key="7">
    <source>
        <dbReference type="Proteomes" id="UP000267418"/>
    </source>
</evidence>
<keyword evidence="2" id="KW-0964">Secreted</keyword>
<comment type="subcellular location">
    <subcellularLocation>
        <location evidence="1">Secreted</location>
    </subcellularLocation>
</comment>
<dbReference type="CDD" id="cd00198">
    <property type="entry name" value="vWFA"/>
    <property type="match status" value="1"/>
</dbReference>
<dbReference type="SUPFAM" id="SSF53300">
    <property type="entry name" value="vWA-like"/>
    <property type="match status" value="1"/>
</dbReference>
<dbReference type="InterPro" id="IPR056861">
    <property type="entry name" value="HMCN1-like_VWA"/>
</dbReference>
<gene>
    <name evidence="6" type="ORF">EJP69_15020</name>
</gene>
<dbReference type="InterPro" id="IPR052969">
    <property type="entry name" value="Thr-specific_kinase-like"/>
</dbReference>
<evidence type="ECO:0000256" key="4">
    <source>
        <dbReference type="SAM" id="MobiDB-lite"/>
    </source>
</evidence>
<accession>A0A3S0IZS5</accession>
<evidence type="ECO:0000313" key="6">
    <source>
        <dbReference type="EMBL" id="RTQ33683.1"/>
    </source>
</evidence>
<feature type="region of interest" description="Disordered" evidence="4">
    <location>
        <begin position="104"/>
        <end position="124"/>
    </location>
</feature>
<proteinExistence type="predicted"/>
<evidence type="ECO:0000259" key="5">
    <source>
        <dbReference type="PROSITE" id="PS50234"/>
    </source>
</evidence>
<dbReference type="InterPro" id="IPR036465">
    <property type="entry name" value="vWFA_dom_sf"/>
</dbReference>
<dbReference type="SMART" id="SM00327">
    <property type="entry name" value="VWA"/>
    <property type="match status" value="1"/>
</dbReference>